<evidence type="ECO:0000313" key="8">
    <source>
        <dbReference type="EMBL" id="HGF32760.1"/>
    </source>
</evidence>
<accession>A0A7C3V613</accession>
<dbReference type="InterPro" id="IPR001789">
    <property type="entry name" value="Sig_transdc_resp-reg_receiver"/>
</dbReference>
<dbReference type="SUPFAM" id="SSF56112">
    <property type="entry name" value="Protein kinase-like (PK-like)"/>
    <property type="match status" value="1"/>
</dbReference>
<dbReference type="PANTHER" id="PTHR24348:SF72">
    <property type="entry name" value="SERINE_THREONINE PROTEIN KINASE"/>
    <property type="match status" value="1"/>
</dbReference>
<dbReference type="PROSITE" id="PS00107">
    <property type="entry name" value="PROTEIN_KINASE_ATP"/>
    <property type="match status" value="1"/>
</dbReference>
<comment type="caution">
    <text evidence="8">The sequence shown here is derived from an EMBL/GenBank/DDBJ whole genome shotgun (WGS) entry which is preliminary data.</text>
</comment>
<dbReference type="SMART" id="SM00220">
    <property type="entry name" value="S_TKc"/>
    <property type="match status" value="1"/>
</dbReference>
<dbReference type="Gene3D" id="3.40.50.2300">
    <property type="match status" value="1"/>
</dbReference>
<dbReference type="InterPro" id="IPR035965">
    <property type="entry name" value="PAS-like_dom_sf"/>
</dbReference>
<dbReference type="InterPro" id="IPR008271">
    <property type="entry name" value="Ser/Thr_kinase_AS"/>
</dbReference>
<protein>
    <submittedName>
        <fullName evidence="8">Serine/threonine protein kinase</fullName>
    </submittedName>
</protein>
<evidence type="ECO:0000256" key="2">
    <source>
        <dbReference type="ARBA" id="ARBA00022840"/>
    </source>
</evidence>
<dbReference type="NCBIfam" id="TIGR00229">
    <property type="entry name" value="sensory_box"/>
    <property type="match status" value="1"/>
</dbReference>
<dbReference type="GO" id="GO:0004674">
    <property type="term" value="F:protein serine/threonine kinase activity"/>
    <property type="evidence" value="ECO:0007669"/>
    <property type="project" value="UniProtKB-KW"/>
</dbReference>
<dbReference type="Pfam" id="PF00069">
    <property type="entry name" value="Pkinase"/>
    <property type="match status" value="1"/>
</dbReference>
<dbReference type="PROSITE" id="PS00108">
    <property type="entry name" value="PROTEIN_KINASE_ST"/>
    <property type="match status" value="1"/>
</dbReference>
<feature type="domain" description="PAS" evidence="7">
    <location>
        <begin position="130"/>
        <end position="203"/>
    </location>
</feature>
<dbReference type="InterPro" id="IPR045269">
    <property type="entry name" value="Atg1-like"/>
</dbReference>
<evidence type="ECO:0000256" key="3">
    <source>
        <dbReference type="PROSITE-ProRule" id="PRU00169"/>
    </source>
</evidence>
<dbReference type="InterPro" id="IPR000014">
    <property type="entry name" value="PAS"/>
</dbReference>
<evidence type="ECO:0000259" key="6">
    <source>
        <dbReference type="PROSITE" id="PS50110"/>
    </source>
</evidence>
<dbReference type="PROSITE" id="PS50112">
    <property type="entry name" value="PAS"/>
    <property type="match status" value="1"/>
</dbReference>
<dbReference type="SUPFAM" id="SSF52172">
    <property type="entry name" value="CheY-like"/>
    <property type="match status" value="1"/>
</dbReference>
<name>A0A7C3V613_9BACT</name>
<dbReference type="GO" id="GO:0000160">
    <property type="term" value="P:phosphorelay signal transduction system"/>
    <property type="evidence" value="ECO:0007669"/>
    <property type="project" value="InterPro"/>
</dbReference>
<evidence type="ECO:0000256" key="4">
    <source>
        <dbReference type="PROSITE-ProRule" id="PRU10141"/>
    </source>
</evidence>
<dbReference type="InterPro" id="IPR011009">
    <property type="entry name" value="Kinase-like_dom_sf"/>
</dbReference>
<dbReference type="EMBL" id="DTMF01000001">
    <property type="protein sequence ID" value="HGF32760.1"/>
    <property type="molecule type" value="Genomic_DNA"/>
</dbReference>
<dbReference type="InterPro" id="IPR000719">
    <property type="entry name" value="Prot_kinase_dom"/>
</dbReference>
<dbReference type="AlphaFoldDB" id="A0A7C3V613"/>
<evidence type="ECO:0000259" key="7">
    <source>
        <dbReference type="PROSITE" id="PS50112"/>
    </source>
</evidence>
<keyword evidence="1 4" id="KW-0547">Nucleotide-binding</keyword>
<dbReference type="PROSITE" id="PS50110">
    <property type="entry name" value="RESPONSE_REGULATORY"/>
    <property type="match status" value="1"/>
</dbReference>
<dbReference type="PROSITE" id="PS50011">
    <property type="entry name" value="PROTEIN_KINASE_DOM"/>
    <property type="match status" value="1"/>
</dbReference>
<dbReference type="GO" id="GO:0005524">
    <property type="term" value="F:ATP binding"/>
    <property type="evidence" value="ECO:0007669"/>
    <property type="project" value="UniProtKB-UniRule"/>
</dbReference>
<dbReference type="InterPro" id="IPR017441">
    <property type="entry name" value="Protein_kinase_ATP_BS"/>
</dbReference>
<gene>
    <name evidence="8" type="ORF">ENW96_00005</name>
</gene>
<organism evidence="8">
    <name type="scientific">Desulfobacca acetoxidans</name>
    <dbReference type="NCBI Taxonomy" id="60893"/>
    <lineage>
        <taxon>Bacteria</taxon>
        <taxon>Pseudomonadati</taxon>
        <taxon>Thermodesulfobacteriota</taxon>
        <taxon>Desulfobaccia</taxon>
        <taxon>Desulfobaccales</taxon>
        <taxon>Desulfobaccaceae</taxon>
        <taxon>Desulfobacca</taxon>
    </lineage>
</organism>
<dbReference type="CDD" id="cd14014">
    <property type="entry name" value="STKc_PknB_like"/>
    <property type="match status" value="1"/>
</dbReference>
<keyword evidence="2 4" id="KW-0067">ATP-binding</keyword>
<keyword evidence="8" id="KW-0723">Serine/threonine-protein kinase</keyword>
<dbReference type="Gene3D" id="3.30.450.20">
    <property type="entry name" value="PAS domain"/>
    <property type="match status" value="1"/>
</dbReference>
<evidence type="ECO:0000259" key="5">
    <source>
        <dbReference type="PROSITE" id="PS50011"/>
    </source>
</evidence>
<keyword evidence="8" id="KW-0808">Transferase</keyword>
<feature type="binding site" evidence="4">
    <location>
        <position position="311"/>
    </location>
    <ligand>
        <name>ATP</name>
        <dbReference type="ChEBI" id="CHEBI:30616"/>
    </ligand>
</feature>
<keyword evidence="8" id="KW-0418">Kinase</keyword>
<dbReference type="SUPFAM" id="SSF55785">
    <property type="entry name" value="PYP-like sensor domain (PAS domain)"/>
    <property type="match status" value="1"/>
</dbReference>
<comment type="caution">
    <text evidence="3">Lacks conserved residue(s) required for the propagation of feature annotation.</text>
</comment>
<dbReference type="InterPro" id="IPR011006">
    <property type="entry name" value="CheY-like_superfamily"/>
</dbReference>
<proteinExistence type="predicted"/>
<feature type="domain" description="Response regulatory" evidence="6">
    <location>
        <begin position="1"/>
        <end position="118"/>
    </location>
</feature>
<dbReference type="CDD" id="cd00130">
    <property type="entry name" value="PAS"/>
    <property type="match status" value="1"/>
</dbReference>
<evidence type="ECO:0000256" key="1">
    <source>
        <dbReference type="ARBA" id="ARBA00022741"/>
    </source>
</evidence>
<dbReference type="Gene3D" id="1.10.510.10">
    <property type="entry name" value="Transferase(Phosphotransferase) domain 1"/>
    <property type="match status" value="1"/>
</dbReference>
<dbReference type="PANTHER" id="PTHR24348">
    <property type="entry name" value="SERINE/THREONINE-PROTEIN KINASE UNC-51-RELATED"/>
    <property type="match status" value="1"/>
</dbReference>
<dbReference type="GO" id="GO:0005737">
    <property type="term" value="C:cytoplasm"/>
    <property type="evidence" value="ECO:0007669"/>
    <property type="project" value="TreeGrafter"/>
</dbReference>
<reference evidence="8" key="1">
    <citation type="journal article" date="2020" name="mSystems">
        <title>Genome- and Community-Level Interaction Insights into Carbon Utilization and Element Cycling Functions of Hydrothermarchaeota in Hydrothermal Sediment.</title>
        <authorList>
            <person name="Zhou Z."/>
            <person name="Liu Y."/>
            <person name="Xu W."/>
            <person name="Pan J."/>
            <person name="Luo Z.H."/>
            <person name="Li M."/>
        </authorList>
    </citation>
    <scope>NUCLEOTIDE SEQUENCE [LARGE SCALE GENOMIC DNA]</scope>
    <source>
        <strain evidence="8">SpSt-897</strain>
    </source>
</reference>
<sequence>MEGSQRIWLSGSPAAAAMLEKILIGGGYDVKVKGPDELTATSPADLPDLLILAEEPPRLTRLMTSLRSQPPWRDIPIIAALTRFSDALAAQTLGLGADEFLMAPFQPQDVLARVMVILRLHQQRRLLVSSQTEFARVFSENPTPLFYCDRQGRHCRLNPSLERLLGYSSKKGEEAPEDINELLFEDEDRERFRRAISRPAAAGRVKVRLKGRKGQPVTVLLTDLTGHGPASDRVGFEIQPVGSPSPLKRALHSLVENFLPAARDYLSLLEMTPLLGGRYEKLKKLGQGSFGEVWLVRDTEQLEGPREYVAKIPFSRAANAKFRQEAEICRRLSPHPGVVKLVDILEDEDRVVLIQEYLPGRTLEDMLSEEIPRPLVERLIMQLIEVVAHAHAHRIMHRDIKPGNIMVLPDGTLKLLDFGAAKILKDKDISATMVGSRPFMAPEQIMGKSEIRSDIWAIGVIMYMLYTEELPFYSEVEKLLIDQILEKEPTPPRQLHPELPPALEAIILRCLAKDVDRRYASALDLKAELLKHFPHYGEPQD</sequence>
<feature type="domain" description="Protein kinase" evidence="5">
    <location>
        <begin position="279"/>
        <end position="530"/>
    </location>
</feature>